<evidence type="ECO:0000256" key="4">
    <source>
        <dbReference type="PROSITE-ProRule" id="PRU00207"/>
    </source>
</evidence>
<feature type="domain" description="TRAF-type" evidence="5">
    <location>
        <begin position="113"/>
        <end position="157"/>
    </location>
</feature>
<keyword evidence="7" id="KW-1185">Reference proteome</keyword>
<dbReference type="Proteomes" id="UP001165289">
    <property type="component" value="Unassembled WGS sequence"/>
</dbReference>
<name>A0AAV7JZ45_9METZ</name>
<dbReference type="PROSITE" id="PS50145">
    <property type="entry name" value="ZF_TRAF"/>
    <property type="match status" value="2"/>
</dbReference>
<keyword evidence="1 4" id="KW-0479">Metal-binding</keyword>
<sequence>MASKDNLPDNSNDLLYIKKVKGKKDMYCGYRRDYLAQNLSEMEEGLIVCKNCTGIMREASLCRGDTTCLVCCETPGQLNPVKAVQSSIENLQIKCPLLRDCYWKGKLSEAEKHLVECKVFLIQCNNCKQIFLRGGSEEHCEDLCPMRIISCRYCNKQEKVIDQEKHFDVCSKYPISCPNKCSDKFSRGLLSEHRAKCELEEISCPFSEYGCKAKPMLRRDLLAHKKEFYIEHTDMSLIEIKQLKKEKIELKMEGKIMKQLDGVEWEIKNIDTLLAESRIEAEPKFSLSNYKLSIYCIIFRRFGREKLKFYLKRIAGEFDNILGEDFITHYRVIIVNKQD</sequence>
<dbReference type="Gene3D" id="3.30.40.10">
    <property type="entry name" value="Zinc/RING finger domain, C3HC4 (zinc finger)"/>
    <property type="match status" value="2"/>
</dbReference>
<organism evidence="6 7">
    <name type="scientific">Oopsacas minuta</name>
    <dbReference type="NCBI Taxonomy" id="111878"/>
    <lineage>
        <taxon>Eukaryota</taxon>
        <taxon>Metazoa</taxon>
        <taxon>Porifera</taxon>
        <taxon>Hexactinellida</taxon>
        <taxon>Hexasterophora</taxon>
        <taxon>Lyssacinosida</taxon>
        <taxon>Leucopsacidae</taxon>
        <taxon>Oopsacas</taxon>
    </lineage>
</organism>
<dbReference type="SUPFAM" id="SSF49599">
    <property type="entry name" value="TRAF domain-like"/>
    <property type="match status" value="1"/>
</dbReference>
<accession>A0AAV7JZ45</accession>
<protein>
    <submittedName>
        <fullName evidence="6">TNF receptor-associated factor 4</fullName>
    </submittedName>
</protein>
<feature type="zinc finger region" description="TRAF-type" evidence="4">
    <location>
        <begin position="166"/>
        <end position="212"/>
    </location>
</feature>
<evidence type="ECO:0000313" key="7">
    <source>
        <dbReference type="Proteomes" id="UP001165289"/>
    </source>
</evidence>
<evidence type="ECO:0000313" key="6">
    <source>
        <dbReference type="EMBL" id="KAI6654217.1"/>
    </source>
</evidence>
<comment type="caution">
    <text evidence="6">The sequence shown here is derived from an EMBL/GenBank/DDBJ whole genome shotgun (WGS) entry which is preliminary data.</text>
</comment>
<dbReference type="InterPro" id="IPR013083">
    <property type="entry name" value="Znf_RING/FYVE/PHD"/>
</dbReference>
<evidence type="ECO:0000256" key="1">
    <source>
        <dbReference type="ARBA" id="ARBA00022723"/>
    </source>
</evidence>
<keyword evidence="2 4" id="KW-0863">Zinc-finger</keyword>
<dbReference type="EMBL" id="JAKMXF010000228">
    <property type="protein sequence ID" value="KAI6654217.1"/>
    <property type="molecule type" value="Genomic_DNA"/>
</dbReference>
<dbReference type="Pfam" id="PF02176">
    <property type="entry name" value="zf-TRAF"/>
    <property type="match status" value="1"/>
</dbReference>
<reference evidence="6 7" key="1">
    <citation type="journal article" date="2023" name="BMC Biol.">
        <title>The compact genome of the sponge Oopsacas minuta (Hexactinellida) is lacking key metazoan core genes.</title>
        <authorList>
            <person name="Santini S."/>
            <person name="Schenkelaars Q."/>
            <person name="Jourda C."/>
            <person name="Duchesne M."/>
            <person name="Belahbib H."/>
            <person name="Rocher C."/>
            <person name="Selva M."/>
            <person name="Riesgo A."/>
            <person name="Vervoort M."/>
            <person name="Leys S.P."/>
            <person name="Kodjabachian L."/>
            <person name="Le Bivic A."/>
            <person name="Borchiellini C."/>
            <person name="Claverie J.M."/>
            <person name="Renard E."/>
        </authorList>
    </citation>
    <scope>NUCLEOTIDE SEQUENCE [LARGE SCALE GENOMIC DNA]</scope>
    <source>
        <strain evidence="6">SPO-2</strain>
    </source>
</reference>
<keyword evidence="6" id="KW-0675">Receptor</keyword>
<dbReference type="AlphaFoldDB" id="A0AAV7JZ45"/>
<keyword evidence="3 4" id="KW-0862">Zinc</keyword>
<proteinExistence type="predicted"/>
<dbReference type="InterPro" id="IPR001293">
    <property type="entry name" value="Znf_TRAF"/>
</dbReference>
<feature type="domain" description="TRAF-type" evidence="5">
    <location>
        <begin position="166"/>
        <end position="212"/>
    </location>
</feature>
<evidence type="ECO:0000256" key="3">
    <source>
        <dbReference type="ARBA" id="ARBA00022833"/>
    </source>
</evidence>
<dbReference type="GO" id="GO:0008270">
    <property type="term" value="F:zinc ion binding"/>
    <property type="evidence" value="ECO:0007669"/>
    <property type="project" value="UniProtKB-KW"/>
</dbReference>
<feature type="non-terminal residue" evidence="6">
    <location>
        <position position="339"/>
    </location>
</feature>
<evidence type="ECO:0000259" key="5">
    <source>
        <dbReference type="PROSITE" id="PS50145"/>
    </source>
</evidence>
<gene>
    <name evidence="6" type="ORF">LOD99_11457</name>
</gene>
<evidence type="ECO:0000256" key="2">
    <source>
        <dbReference type="ARBA" id="ARBA00022771"/>
    </source>
</evidence>
<dbReference type="PANTHER" id="PTHR10131">
    <property type="entry name" value="TNF RECEPTOR ASSOCIATED FACTOR"/>
    <property type="match status" value="1"/>
</dbReference>
<dbReference type="GO" id="GO:0043122">
    <property type="term" value="P:regulation of canonical NF-kappaB signal transduction"/>
    <property type="evidence" value="ECO:0007669"/>
    <property type="project" value="TreeGrafter"/>
</dbReference>
<dbReference type="PANTHER" id="PTHR10131:SF94">
    <property type="entry name" value="TNF RECEPTOR-ASSOCIATED FACTOR 4"/>
    <property type="match status" value="1"/>
</dbReference>
<feature type="zinc finger region" description="TRAF-type" evidence="4">
    <location>
        <begin position="113"/>
        <end position="157"/>
    </location>
</feature>